<feature type="compositionally biased region" description="Basic and acidic residues" evidence="1">
    <location>
        <begin position="51"/>
        <end position="75"/>
    </location>
</feature>
<evidence type="ECO:0000313" key="2">
    <source>
        <dbReference type="EMBL" id="PKX94753.1"/>
    </source>
</evidence>
<evidence type="ECO:0000256" key="1">
    <source>
        <dbReference type="SAM" id="MobiDB-lite"/>
    </source>
</evidence>
<dbReference type="RefSeq" id="XP_024683348.1">
    <property type="nucleotide sequence ID" value="XM_024821292.1"/>
</dbReference>
<feature type="compositionally biased region" description="Basic and acidic residues" evidence="1">
    <location>
        <begin position="28"/>
        <end position="37"/>
    </location>
</feature>
<organism evidence="2 3">
    <name type="scientific">Aspergillus novofumigatus (strain IBT 16806)</name>
    <dbReference type="NCBI Taxonomy" id="1392255"/>
    <lineage>
        <taxon>Eukaryota</taxon>
        <taxon>Fungi</taxon>
        <taxon>Dikarya</taxon>
        <taxon>Ascomycota</taxon>
        <taxon>Pezizomycotina</taxon>
        <taxon>Eurotiomycetes</taxon>
        <taxon>Eurotiomycetidae</taxon>
        <taxon>Eurotiales</taxon>
        <taxon>Aspergillaceae</taxon>
        <taxon>Aspergillus</taxon>
        <taxon>Aspergillus subgen. Fumigati</taxon>
    </lineage>
</organism>
<feature type="compositionally biased region" description="Acidic residues" evidence="1">
    <location>
        <begin position="38"/>
        <end position="50"/>
    </location>
</feature>
<dbReference type="Proteomes" id="UP000234474">
    <property type="component" value="Unassembled WGS sequence"/>
</dbReference>
<protein>
    <submittedName>
        <fullName evidence="2">Uncharacterized protein</fullName>
    </submittedName>
</protein>
<accession>A0A2I1CAU8</accession>
<comment type="caution">
    <text evidence="2">The sequence shown here is derived from an EMBL/GenBank/DDBJ whole genome shotgun (WGS) entry which is preliminary data.</text>
</comment>
<dbReference type="VEuPathDB" id="FungiDB:P174DRAFT_194404"/>
<evidence type="ECO:0000313" key="3">
    <source>
        <dbReference type="Proteomes" id="UP000234474"/>
    </source>
</evidence>
<reference evidence="3" key="1">
    <citation type="journal article" date="2018" name="Proc. Natl. Acad. Sci. U.S.A.">
        <title>Linking secondary metabolites to gene clusters through genome sequencing of six diverse Aspergillus species.</title>
        <authorList>
            <person name="Kaerboelling I."/>
            <person name="Vesth T.C."/>
            <person name="Frisvad J.C."/>
            <person name="Nybo J.L."/>
            <person name="Theobald S."/>
            <person name="Kuo A."/>
            <person name="Bowyer P."/>
            <person name="Matsuda Y."/>
            <person name="Mondo S."/>
            <person name="Lyhne E.K."/>
            <person name="Kogle M.E."/>
            <person name="Clum A."/>
            <person name="Lipzen A."/>
            <person name="Salamov A."/>
            <person name="Ngan C.Y."/>
            <person name="Daum C."/>
            <person name="Chiniquy J."/>
            <person name="Barry K."/>
            <person name="LaButti K."/>
            <person name="Haridas S."/>
            <person name="Simmons B.A."/>
            <person name="Magnuson J.K."/>
            <person name="Mortensen U.H."/>
            <person name="Larsen T.O."/>
            <person name="Grigoriev I.V."/>
            <person name="Baker S.E."/>
            <person name="Andersen M.R."/>
        </authorList>
    </citation>
    <scope>NUCLEOTIDE SEQUENCE [LARGE SCALE GENOMIC DNA]</scope>
    <source>
        <strain evidence="3">IBT 16806</strain>
    </source>
</reference>
<dbReference type="AlphaFoldDB" id="A0A2I1CAU8"/>
<name>A0A2I1CAU8_ASPN1</name>
<dbReference type="GeneID" id="36528618"/>
<gene>
    <name evidence="2" type="ORF">P174DRAFT_194404</name>
</gene>
<dbReference type="EMBL" id="MSZS01000004">
    <property type="protein sequence ID" value="PKX94753.1"/>
    <property type="molecule type" value="Genomic_DNA"/>
</dbReference>
<feature type="region of interest" description="Disordered" evidence="1">
    <location>
        <begin position="1"/>
        <end position="75"/>
    </location>
</feature>
<proteinExistence type="predicted"/>
<keyword evidence="3" id="KW-1185">Reference proteome</keyword>
<sequence>MQDKMARYGSGKSKVGRKGRGRMVDGFVESRDEGFGKDEDDEGDDGDDEDHNNNEKKEGRRYGGNENQEIRLTRG</sequence>